<keyword evidence="8" id="KW-0418">Kinase</keyword>
<dbReference type="FunFam" id="3.30.565.10:FF:000023">
    <property type="entry name" value="PAS domain-containing sensor histidine kinase"/>
    <property type="match status" value="1"/>
</dbReference>
<dbReference type="InterPro" id="IPR000014">
    <property type="entry name" value="PAS"/>
</dbReference>
<keyword evidence="7" id="KW-0547">Nucleotide-binding</keyword>
<evidence type="ECO:0000259" key="14">
    <source>
        <dbReference type="PROSITE" id="PS50113"/>
    </source>
</evidence>
<keyword evidence="9" id="KW-0067">ATP-binding</keyword>
<dbReference type="Proteomes" id="UP000277424">
    <property type="component" value="Unassembled WGS sequence"/>
</dbReference>
<comment type="subcellular location">
    <subcellularLocation>
        <location evidence="2">Cell membrane</location>
    </subcellularLocation>
</comment>
<dbReference type="RefSeq" id="WP_244922233.1">
    <property type="nucleotide sequence ID" value="NZ_RBIG01000001.1"/>
</dbReference>
<evidence type="ECO:0000256" key="5">
    <source>
        <dbReference type="ARBA" id="ARBA00022553"/>
    </source>
</evidence>
<feature type="domain" description="PAC" evidence="14">
    <location>
        <begin position="109"/>
        <end position="162"/>
    </location>
</feature>
<dbReference type="EC" id="2.7.13.3" evidence="3"/>
<dbReference type="GO" id="GO:0000155">
    <property type="term" value="F:phosphorelay sensor kinase activity"/>
    <property type="evidence" value="ECO:0007669"/>
    <property type="project" value="InterPro"/>
</dbReference>
<dbReference type="SUPFAM" id="SSF47384">
    <property type="entry name" value="Homodimeric domain of signal transducing histidine kinase"/>
    <property type="match status" value="1"/>
</dbReference>
<evidence type="ECO:0000256" key="8">
    <source>
        <dbReference type="ARBA" id="ARBA00022777"/>
    </source>
</evidence>
<dbReference type="InterPro" id="IPR004358">
    <property type="entry name" value="Sig_transdc_His_kin-like_C"/>
</dbReference>
<dbReference type="PROSITE" id="PS50109">
    <property type="entry name" value="HIS_KIN"/>
    <property type="match status" value="1"/>
</dbReference>
<keyword evidence="5" id="KW-0597">Phosphoprotein</keyword>
<dbReference type="InterPro" id="IPR035965">
    <property type="entry name" value="PAS-like_dom_sf"/>
</dbReference>
<evidence type="ECO:0000256" key="11">
    <source>
        <dbReference type="ARBA" id="ARBA00023136"/>
    </source>
</evidence>
<dbReference type="Gene3D" id="1.10.287.130">
    <property type="match status" value="1"/>
</dbReference>
<evidence type="ECO:0000256" key="3">
    <source>
        <dbReference type="ARBA" id="ARBA00012438"/>
    </source>
</evidence>
<keyword evidence="10" id="KW-0902">Two-component regulatory system</keyword>
<dbReference type="SMART" id="SM00388">
    <property type="entry name" value="HisKA"/>
    <property type="match status" value="1"/>
</dbReference>
<dbReference type="InterPro" id="IPR036890">
    <property type="entry name" value="HATPase_C_sf"/>
</dbReference>
<dbReference type="GO" id="GO:0005524">
    <property type="term" value="F:ATP binding"/>
    <property type="evidence" value="ECO:0007669"/>
    <property type="project" value="UniProtKB-KW"/>
</dbReference>
<dbReference type="EMBL" id="RBIG01000001">
    <property type="protein sequence ID" value="RKQ73685.1"/>
    <property type="molecule type" value="Genomic_DNA"/>
</dbReference>
<feature type="region of interest" description="Disordered" evidence="12">
    <location>
        <begin position="1"/>
        <end position="30"/>
    </location>
</feature>
<feature type="domain" description="Histidine kinase" evidence="13">
    <location>
        <begin position="180"/>
        <end position="399"/>
    </location>
</feature>
<evidence type="ECO:0000256" key="4">
    <source>
        <dbReference type="ARBA" id="ARBA00022475"/>
    </source>
</evidence>
<dbReference type="Pfam" id="PF08448">
    <property type="entry name" value="PAS_4"/>
    <property type="match status" value="1"/>
</dbReference>
<sequence>MSDSRMASERLPISSMMTGASPVAPESLAQRRQRNADYQSIFEHATVGLYRSSPDGTVLRANPALVAMNGYESEAQMIEDLRINGNAWYVSPTRRREFQEAMAANDSVKEFVSEVYRMHTRERIWVSENAWTIRDENGTALFYEGVVEDITSRVKAQAELAKARVAAEAASEAKSTFLAVMSHELRSPLNAIIGFSEIISRRLYGDSDPRYFDYAEDIRVSGSQLLALIEDILDLSKIGAGHMHLREAIVDIPSIAIGTVRLFAASAQKAGLHLSASFPEGYPALNADAVRLKQVMTNLVANAIKFTPAGGDVAIGGQETEDGLCFWVSDTGCGMTKEEAVRVLEPFVQIEDNMTRSRGGTGLGLPISKDLVELHGGRLTIDSEKGKGTRVLVWLPRARIVE</sequence>
<dbReference type="InterPro" id="IPR036097">
    <property type="entry name" value="HisK_dim/P_sf"/>
</dbReference>
<protein>
    <recommendedName>
        <fullName evidence="3">histidine kinase</fullName>
        <ecNumber evidence="3">2.7.13.3</ecNumber>
    </recommendedName>
</protein>
<dbReference type="AlphaFoldDB" id="A0A420WS10"/>
<dbReference type="SUPFAM" id="SSF55874">
    <property type="entry name" value="ATPase domain of HSP90 chaperone/DNA topoisomerase II/histidine kinase"/>
    <property type="match status" value="1"/>
</dbReference>
<dbReference type="InterPro" id="IPR005467">
    <property type="entry name" value="His_kinase_dom"/>
</dbReference>
<evidence type="ECO:0000313" key="16">
    <source>
        <dbReference type="Proteomes" id="UP000277424"/>
    </source>
</evidence>
<evidence type="ECO:0000256" key="2">
    <source>
        <dbReference type="ARBA" id="ARBA00004236"/>
    </source>
</evidence>
<gene>
    <name evidence="15" type="ORF">BCL74_1475</name>
</gene>
<dbReference type="Pfam" id="PF00512">
    <property type="entry name" value="HisKA"/>
    <property type="match status" value="1"/>
</dbReference>
<comment type="catalytic activity">
    <reaction evidence="1">
        <text>ATP + protein L-histidine = ADP + protein N-phospho-L-histidine.</text>
        <dbReference type="EC" id="2.7.13.3"/>
    </reaction>
</comment>
<dbReference type="PRINTS" id="PR00344">
    <property type="entry name" value="BCTRLSENSOR"/>
</dbReference>
<dbReference type="PROSITE" id="PS50113">
    <property type="entry name" value="PAC"/>
    <property type="match status" value="1"/>
</dbReference>
<evidence type="ECO:0000256" key="6">
    <source>
        <dbReference type="ARBA" id="ARBA00022679"/>
    </source>
</evidence>
<evidence type="ECO:0000256" key="9">
    <source>
        <dbReference type="ARBA" id="ARBA00022840"/>
    </source>
</evidence>
<dbReference type="CDD" id="cd00082">
    <property type="entry name" value="HisKA"/>
    <property type="match status" value="1"/>
</dbReference>
<name>A0A420WS10_9PROT</name>
<evidence type="ECO:0000256" key="12">
    <source>
        <dbReference type="SAM" id="MobiDB-lite"/>
    </source>
</evidence>
<dbReference type="InterPro" id="IPR000700">
    <property type="entry name" value="PAS-assoc_C"/>
</dbReference>
<dbReference type="InterPro" id="IPR003594">
    <property type="entry name" value="HATPase_dom"/>
</dbReference>
<comment type="caution">
    <text evidence="15">The sequence shown here is derived from an EMBL/GenBank/DDBJ whole genome shotgun (WGS) entry which is preliminary data.</text>
</comment>
<dbReference type="GO" id="GO:0005886">
    <property type="term" value="C:plasma membrane"/>
    <property type="evidence" value="ECO:0007669"/>
    <property type="project" value="UniProtKB-SubCell"/>
</dbReference>
<dbReference type="InterPro" id="IPR003661">
    <property type="entry name" value="HisK_dim/P_dom"/>
</dbReference>
<reference evidence="15 16" key="1">
    <citation type="submission" date="2018-10" db="EMBL/GenBank/DDBJ databases">
        <title>Comparative analysis of microorganisms from saline springs in Andes Mountain Range, Colombia.</title>
        <authorList>
            <person name="Rubin E."/>
        </authorList>
    </citation>
    <scope>NUCLEOTIDE SEQUENCE [LARGE SCALE GENOMIC DNA]</scope>
    <source>
        <strain evidence="15 16">USBA 36</strain>
    </source>
</reference>
<dbReference type="Pfam" id="PF02518">
    <property type="entry name" value="HATPase_c"/>
    <property type="match status" value="1"/>
</dbReference>
<keyword evidence="6" id="KW-0808">Transferase</keyword>
<dbReference type="NCBIfam" id="TIGR00229">
    <property type="entry name" value="sensory_box"/>
    <property type="match status" value="1"/>
</dbReference>
<dbReference type="SMART" id="SM00387">
    <property type="entry name" value="HATPase_c"/>
    <property type="match status" value="1"/>
</dbReference>
<proteinExistence type="predicted"/>
<evidence type="ECO:0000313" key="15">
    <source>
        <dbReference type="EMBL" id="RKQ73685.1"/>
    </source>
</evidence>
<dbReference type="CDD" id="cd16922">
    <property type="entry name" value="HATPase_EvgS-ArcB-TorS-like"/>
    <property type="match status" value="1"/>
</dbReference>
<dbReference type="Gene3D" id="3.30.450.20">
    <property type="entry name" value="PAS domain"/>
    <property type="match status" value="1"/>
</dbReference>
<keyword evidence="4" id="KW-1003">Cell membrane</keyword>
<evidence type="ECO:0000256" key="7">
    <source>
        <dbReference type="ARBA" id="ARBA00022741"/>
    </source>
</evidence>
<organism evidence="15 16">
    <name type="scientific">Oceanibaculum indicum</name>
    <dbReference type="NCBI Taxonomy" id="526216"/>
    <lineage>
        <taxon>Bacteria</taxon>
        <taxon>Pseudomonadati</taxon>
        <taxon>Pseudomonadota</taxon>
        <taxon>Alphaproteobacteria</taxon>
        <taxon>Rhodospirillales</taxon>
        <taxon>Oceanibaculaceae</taxon>
        <taxon>Oceanibaculum</taxon>
    </lineage>
</organism>
<evidence type="ECO:0000259" key="13">
    <source>
        <dbReference type="PROSITE" id="PS50109"/>
    </source>
</evidence>
<dbReference type="PANTHER" id="PTHR43047">
    <property type="entry name" value="TWO-COMPONENT HISTIDINE PROTEIN KINASE"/>
    <property type="match status" value="1"/>
</dbReference>
<evidence type="ECO:0000256" key="1">
    <source>
        <dbReference type="ARBA" id="ARBA00000085"/>
    </source>
</evidence>
<keyword evidence="11" id="KW-0472">Membrane</keyword>
<evidence type="ECO:0000256" key="10">
    <source>
        <dbReference type="ARBA" id="ARBA00023012"/>
    </source>
</evidence>
<dbReference type="InterPro" id="IPR013656">
    <property type="entry name" value="PAS_4"/>
</dbReference>
<dbReference type="Gene3D" id="3.30.565.10">
    <property type="entry name" value="Histidine kinase-like ATPase, C-terminal domain"/>
    <property type="match status" value="1"/>
</dbReference>
<dbReference type="CDD" id="cd00130">
    <property type="entry name" value="PAS"/>
    <property type="match status" value="1"/>
</dbReference>
<dbReference type="PANTHER" id="PTHR43047:SF78">
    <property type="entry name" value="SENSORY_REGULATORY PROTEIN RPFC"/>
    <property type="match status" value="1"/>
</dbReference>
<dbReference type="SUPFAM" id="SSF55785">
    <property type="entry name" value="PYP-like sensor domain (PAS domain)"/>
    <property type="match status" value="1"/>
</dbReference>
<accession>A0A420WS10</accession>